<dbReference type="SUPFAM" id="SSF53098">
    <property type="entry name" value="Ribonuclease H-like"/>
    <property type="match status" value="1"/>
</dbReference>
<dbReference type="InterPro" id="IPR036397">
    <property type="entry name" value="RNaseH_sf"/>
</dbReference>
<dbReference type="EMBL" id="PFQB01000022">
    <property type="protein sequence ID" value="PJA15197.1"/>
    <property type="molecule type" value="Genomic_DNA"/>
</dbReference>
<evidence type="ECO:0000259" key="1">
    <source>
        <dbReference type="PROSITE" id="PS50994"/>
    </source>
</evidence>
<dbReference type="Gene3D" id="3.30.420.10">
    <property type="entry name" value="Ribonuclease H-like superfamily/Ribonuclease H"/>
    <property type="match status" value="1"/>
</dbReference>
<comment type="caution">
    <text evidence="2">The sequence shown here is derived from an EMBL/GenBank/DDBJ whole genome shotgun (WGS) entry which is preliminary data.</text>
</comment>
<dbReference type="PROSITE" id="PS50994">
    <property type="entry name" value="INTEGRASE"/>
    <property type="match status" value="1"/>
</dbReference>
<name>A0A2M7W2R3_9BACT</name>
<dbReference type="AlphaFoldDB" id="A0A2M7W2R3"/>
<reference evidence="3" key="1">
    <citation type="submission" date="2017-09" db="EMBL/GenBank/DDBJ databases">
        <title>Depth-based differentiation of microbial function through sediment-hosted aquifers and enrichment of novel symbionts in the deep terrestrial subsurface.</title>
        <authorList>
            <person name="Probst A.J."/>
            <person name="Ladd B."/>
            <person name="Jarett J.K."/>
            <person name="Geller-Mcgrath D.E."/>
            <person name="Sieber C.M.K."/>
            <person name="Emerson J.B."/>
            <person name="Anantharaman K."/>
            <person name="Thomas B.C."/>
            <person name="Malmstrom R."/>
            <person name="Stieglmeier M."/>
            <person name="Klingl A."/>
            <person name="Woyke T."/>
            <person name="Ryan C.M."/>
            <person name="Banfield J.F."/>
        </authorList>
    </citation>
    <scope>NUCLEOTIDE SEQUENCE [LARGE SCALE GENOMIC DNA]</scope>
</reference>
<dbReference type="GO" id="GO:0015074">
    <property type="term" value="P:DNA integration"/>
    <property type="evidence" value="ECO:0007669"/>
    <property type="project" value="InterPro"/>
</dbReference>
<dbReference type="Proteomes" id="UP000228952">
    <property type="component" value="Unassembled WGS sequence"/>
</dbReference>
<feature type="domain" description="Integrase catalytic" evidence="1">
    <location>
        <begin position="151"/>
        <end position="351"/>
    </location>
</feature>
<protein>
    <recommendedName>
        <fullName evidence="1">Integrase catalytic domain-containing protein</fullName>
    </recommendedName>
</protein>
<organism evidence="2 3">
    <name type="scientific">Candidatus Dojkabacteria bacterium CG_4_10_14_0_2_um_filter_Dojkabacteria_WS6_41_15</name>
    <dbReference type="NCBI Taxonomy" id="2014249"/>
    <lineage>
        <taxon>Bacteria</taxon>
        <taxon>Candidatus Dojkabacteria</taxon>
    </lineage>
</organism>
<dbReference type="InterPro" id="IPR012337">
    <property type="entry name" value="RNaseH-like_sf"/>
</dbReference>
<proteinExistence type="predicted"/>
<evidence type="ECO:0000313" key="3">
    <source>
        <dbReference type="Proteomes" id="UP000228952"/>
    </source>
</evidence>
<sequence>MIPYVVRMVMQTKHEVFFQRYYPRYHALHSKREKTAMLSEIQQVLLCSRKHILKKLREGPKCRFKTHTRKKIYDHEFCTKLFELWESSGYMCAELFHSFVHSELAALLHTKQFICSIFFKRKLELVSIGTLKRIFAKAKKSRNIAKGFSTTRTTPRGLKLSVAIRTNNWDIQTVGWHETDYVAHCGHVAVAPYLCSLNFVDIKTKWCSLEVVKRANQQEIFQAFQRIESRLPYKLRGINPDNGSEFINHMVVKYYQNRDGVEYTRSRAYRKNDNALVERKNCTVIRKYVGYKRYESEEAFEMIQCLYARLEIFLNFFQPTQVVTVYELPNGKLRHKRSKGKTPYRMVLGDETVSKEVTLSLRARKCTYRVLELVQDIQQLQEKLKGSEN</sequence>
<dbReference type="InterPro" id="IPR001584">
    <property type="entry name" value="Integrase_cat-core"/>
</dbReference>
<evidence type="ECO:0000313" key="2">
    <source>
        <dbReference type="EMBL" id="PJA15197.1"/>
    </source>
</evidence>
<accession>A0A2M7W2R3</accession>
<dbReference type="GO" id="GO:0003676">
    <property type="term" value="F:nucleic acid binding"/>
    <property type="evidence" value="ECO:0007669"/>
    <property type="project" value="InterPro"/>
</dbReference>
<gene>
    <name evidence="2" type="ORF">COX64_01015</name>
</gene>